<feature type="chain" id="PRO_5030803656" evidence="2">
    <location>
        <begin position="39"/>
        <end position="338"/>
    </location>
</feature>
<evidence type="ECO:0000256" key="1">
    <source>
        <dbReference type="ARBA" id="ARBA00006987"/>
    </source>
</evidence>
<organism evidence="3 4">
    <name type="scientific">Quisquiliibacterium transsilvanicum</name>
    <dbReference type="NCBI Taxonomy" id="1549638"/>
    <lineage>
        <taxon>Bacteria</taxon>
        <taxon>Pseudomonadati</taxon>
        <taxon>Pseudomonadota</taxon>
        <taxon>Betaproteobacteria</taxon>
        <taxon>Burkholderiales</taxon>
        <taxon>Burkholderiaceae</taxon>
        <taxon>Quisquiliibacterium</taxon>
    </lineage>
</organism>
<dbReference type="SUPFAM" id="SSF53850">
    <property type="entry name" value="Periplasmic binding protein-like II"/>
    <property type="match status" value="1"/>
</dbReference>
<keyword evidence="4" id="KW-1185">Reference proteome</keyword>
<dbReference type="Pfam" id="PF03401">
    <property type="entry name" value="TctC"/>
    <property type="match status" value="1"/>
</dbReference>
<dbReference type="AlphaFoldDB" id="A0A7W8MAZ6"/>
<evidence type="ECO:0000313" key="3">
    <source>
        <dbReference type="EMBL" id="MBB5273629.1"/>
    </source>
</evidence>
<dbReference type="Proteomes" id="UP000532440">
    <property type="component" value="Unassembled WGS sequence"/>
</dbReference>
<dbReference type="InterPro" id="IPR006311">
    <property type="entry name" value="TAT_signal"/>
</dbReference>
<dbReference type="PANTHER" id="PTHR42928:SF5">
    <property type="entry name" value="BLR1237 PROTEIN"/>
    <property type="match status" value="1"/>
</dbReference>
<evidence type="ECO:0000256" key="2">
    <source>
        <dbReference type="SAM" id="SignalP"/>
    </source>
</evidence>
<dbReference type="RefSeq" id="WP_183970431.1">
    <property type="nucleotide sequence ID" value="NZ_BAABEW010000020.1"/>
</dbReference>
<dbReference type="InterPro" id="IPR042100">
    <property type="entry name" value="Bug_dom1"/>
</dbReference>
<dbReference type="EMBL" id="JACHGB010000007">
    <property type="protein sequence ID" value="MBB5273629.1"/>
    <property type="molecule type" value="Genomic_DNA"/>
</dbReference>
<dbReference type="PROSITE" id="PS51318">
    <property type="entry name" value="TAT"/>
    <property type="match status" value="1"/>
</dbReference>
<sequence length="338" mass="35183">MKPGKPSTVANPQRRHMLGALAGVAAVPLLGASPAAMAAGFPQKPVKLIVPFATGGATDILGRLIGRGMESTLGQSVIVENRPGAAGAIGAALVAKSDPDGYTMLMAGVGSNIVLNLTQPATPYEADRDLQSVIYLCDVDYVMVVNAASPYRTLGDLLGAARAKPGTLSYMSTGQNGPLHVGMEYLTQRAKVKMIHVPYKGEAPAFGDLVSGRVDVAIMTVPFTKPQIAAGKLRPIATISAQRARGMPDVPSVAEQGFPGYAVPIWNGLSVPSGTPADAMTVLNRAANVALRDPAIVQRMLELGVAPIGGAPADFAVMLRRERERWALMIRETGVLGG</sequence>
<proteinExistence type="inferred from homology"/>
<accession>A0A7W8MAZ6</accession>
<dbReference type="InterPro" id="IPR005064">
    <property type="entry name" value="BUG"/>
</dbReference>
<feature type="signal peptide" evidence="2">
    <location>
        <begin position="1"/>
        <end position="38"/>
    </location>
</feature>
<protein>
    <submittedName>
        <fullName evidence="3">Tripartite-type tricarboxylate transporter receptor subunit TctC</fullName>
    </submittedName>
</protein>
<comment type="similarity">
    <text evidence="1">Belongs to the UPF0065 (bug) family.</text>
</comment>
<evidence type="ECO:0000313" key="4">
    <source>
        <dbReference type="Proteomes" id="UP000532440"/>
    </source>
</evidence>
<dbReference type="Gene3D" id="3.40.190.10">
    <property type="entry name" value="Periplasmic binding protein-like II"/>
    <property type="match status" value="1"/>
</dbReference>
<comment type="caution">
    <text evidence="3">The sequence shown here is derived from an EMBL/GenBank/DDBJ whole genome shotgun (WGS) entry which is preliminary data.</text>
</comment>
<gene>
    <name evidence="3" type="ORF">HNQ70_003659</name>
</gene>
<name>A0A7W8MAZ6_9BURK</name>
<dbReference type="PIRSF" id="PIRSF017082">
    <property type="entry name" value="YflP"/>
    <property type="match status" value="1"/>
</dbReference>
<keyword evidence="3" id="KW-0675">Receptor</keyword>
<dbReference type="PANTHER" id="PTHR42928">
    <property type="entry name" value="TRICARBOXYLATE-BINDING PROTEIN"/>
    <property type="match status" value="1"/>
</dbReference>
<dbReference type="Gene3D" id="3.40.190.150">
    <property type="entry name" value="Bordetella uptake gene, domain 1"/>
    <property type="match status" value="1"/>
</dbReference>
<dbReference type="CDD" id="cd07012">
    <property type="entry name" value="PBP2_Bug_TTT"/>
    <property type="match status" value="1"/>
</dbReference>
<reference evidence="3 4" key="1">
    <citation type="submission" date="2020-08" db="EMBL/GenBank/DDBJ databases">
        <title>Genomic Encyclopedia of Type Strains, Phase IV (KMG-IV): sequencing the most valuable type-strain genomes for metagenomic binning, comparative biology and taxonomic classification.</title>
        <authorList>
            <person name="Goeker M."/>
        </authorList>
    </citation>
    <scope>NUCLEOTIDE SEQUENCE [LARGE SCALE GENOMIC DNA]</scope>
    <source>
        <strain evidence="3 4">DSM 29781</strain>
    </source>
</reference>
<keyword evidence="2" id="KW-0732">Signal</keyword>